<keyword evidence="2" id="KW-1185">Reference proteome</keyword>
<dbReference type="AlphaFoldDB" id="A0AAV4SSD7"/>
<dbReference type="EMBL" id="BPLR01010072">
    <property type="protein sequence ID" value="GIY36655.1"/>
    <property type="molecule type" value="Genomic_DNA"/>
</dbReference>
<evidence type="ECO:0000313" key="2">
    <source>
        <dbReference type="Proteomes" id="UP001054945"/>
    </source>
</evidence>
<comment type="caution">
    <text evidence="1">The sequence shown here is derived from an EMBL/GenBank/DDBJ whole genome shotgun (WGS) entry which is preliminary data.</text>
</comment>
<accession>A0AAV4SSD7</accession>
<organism evidence="1 2">
    <name type="scientific">Caerostris extrusa</name>
    <name type="common">Bark spider</name>
    <name type="synonym">Caerostris bankana</name>
    <dbReference type="NCBI Taxonomy" id="172846"/>
    <lineage>
        <taxon>Eukaryota</taxon>
        <taxon>Metazoa</taxon>
        <taxon>Ecdysozoa</taxon>
        <taxon>Arthropoda</taxon>
        <taxon>Chelicerata</taxon>
        <taxon>Arachnida</taxon>
        <taxon>Araneae</taxon>
        <taxon>Araneomorphae</taxon>
        <taxon>Entelegynae</taxon>
        <taxon>Araneoidea</taxon>
        <taxon>Araneidae</taxon>
        <taxon>Caerostris</taxon>
    </lineage>
</organism>
<reference evidence="1 2" key="1">
    <citation type="submission" date="2021-06" db="EMBL/GenBank/DDBJ databases">
        <title>Caerostris extrusa draft genome.</title>
        <authorList>
            <person name="Kono N."/>
            <person name="Arakawa K."/>
        </authorList>
    </citation>
    <scope>NUCLEOTIDE SEQUENCE [LARGE SCALE GENOMIC DNA]</scope>
</reference>
<sequence>MISAVCLFLNISRDESGRKLILIEKGAVLPTCSSYIARFLVTQRHRIIQGFTGSISEHDIRPSNPDLYTWRDRDTPDKAGSCLLLGWRTPSQRRPLPYKLHESEFGNCQNEINKIPS</sequence>
<gene>
    <name evidence="1" type="ORF">CEXT_275121</name>
</gene>
<proteinExistence type="predicted"/>
<evidence type="ECO:0000313" key="1">
    <source>
        <dbReference type="EMBL" id="GIY36655.1"/>
    </source>
</evidence>
<dbReference type="Proteomes" id="UP001054945">
    <property type="component" value="Unassembled WGS sequence"/>
</dbReference>
<name>A0AAV4SSD7_CAEEX</name>
<protein>
    <submittedName>
        <fullName evidence="1">Uncharacterized protein</fullName>
    </submittedName>
</protein>